<evidence type="ECO:0000313" key="2">
    <source>
        <dbReference type="Proteomes" id="UP000694924"/>
    </source>
</evidence>
<feature type="compositionally biased region" description="Polar residues" evidence="1">
    <location>
        <begin position="23"/>
        <end position="36"/>
    </location>
</feature>
<gene>
    <name evidence="3" type="primary">LOC107064540</name>
</gene>
<evidence type="ECO:0000313" key="3">
    <source>
        <dbReference type="RefSeq" id="XP_015172804.1"/>
    </source>
</evidence>
<dbReference type="Proteomes" id="UP000694924">
    <property type="component" value="Unplaced"/>
</dbReference>
<dbReference type="RefSeq" id="XP_015172804.1">
    <property type="nucleotide sequence ID" value="XM_015317318.1"/>
</dbReference>
<keyword evidence="2" id="KW-1185">Reference proteome</keyword>
<organism evidence="2 3">
    <name type="scientific">Polistes dominula</name>
    <name type="common">European paper wasp</name>
    <name type="synonym">Vespa dominula</name>
    <dbReference type="NCBI Taxonomy" id="743375"/>
    <lineage>
        <taxon>Eukaryota</taxon>
        <taxon>Metazoa</taxon>
        <taxon>Ecdysozoa</taxon>
        <taxon>Arthropoda</taxon>
        <taxon>Hexapoda</taxon>
        <taxon>Insecta</taxon>
        <taxon>Pterygota</taxon>
        <taxon>Neoptera</taxon>
        <taxon>Endopterygota</taxon>
        <taxon>Hymenoptera</taxon>
        <taxon>Apocrita</taxon>
        <taxon>Aculeata</taxon>
        <taxon>Vespoidea</taxon>
        <taxon>Vespidae</taxon>
        <taxon>Polistinae</taxon>
        <taxon>Polistini</taxon>
        <taxon>Polistes</taxon>
    </lineage>
</organism>
<accession>A0ABM1HXW7</accession>
<feature type="region of interest" description="Disordered" evidence="1">
    <location>
        <begin position="1"/>
        <end position="58"/>
    </location>
</feature>
<name>A0ABM1HXW7_POLDO</name>
<protein>
    <submittedName>
        <fullName evidence="3">Uncharacterized protein LOC107064540</fullName>
    </submittedName>
</protein>
<evidence type="ECO:0000256" key="1">
    <source>
        <dbReference type="SAM" id="MobiDB-lite"/>
    </source>
</evidence>
<reference evidence="3" key="1">
    <citation type="submission" date="2025-08" db="UniProtKB">
        <authorList>
            <consortium name="RefSeq"/>
        </authorList>
    </citation>
    <scope>IDENTIFICATION</scope>
    <source>
        <tissue evidence="3">Whole body</tissue>
    </source>
</reference>
<dbReference type="GeneID" id="107064540"/>
<proteinExistence type="predicted"/>
<sequence>MKYSPQQQQQKERKSESEVGSVELTSSQEPNQQRGSMASMENPKNNGSSSSSSLARRTICRSPSSGMFAWMRVFRLASMLHQVGC</sequence>